<comment type="caution">
    <text evidence="4">The sequence shown here is derived from an EMBL/GenBank/DDBJ whole genome shotgun (WGS) entry which is preliminary data.</text>
</comment>
<organism evidence="4 5">
    <name type="scientific">Acinetobacter terrestris</name>
    <dbReference type="NCBI Taxonomy" id="2529843"/>
    <lineage>
        <taxon>Bacteria</taxon>
        <taxon>Pseudomonadati</taxon>
        <taxon>Pseudomonadota</taxon>
        <taxon>Gammaproteobacteria</taxon>
        <taxon>Moraxellales</taxon>
        <taxon>Moraxellaceae</taxon>
        <taxon>Acinetobacter</taxon>
        <taxon>Acinetobacter Taxon 24</taxon>
    </lineage>
</organism>
<keyword evidence="1 4" id="KW-0808">Transferase</keyword>
<dbReference type="Pfam" id="PF00132">
    <property type="entry name" value="Hexapep"/>
    <property type="match status" value="1"/>
</dbReference>
<dbReference type="PANTHER" id="PTHR23416:SF78">
    <property type="entry name" value="LIPOPOLYSACCHARIDE BIOSYNTHESIS O-ACETYL TRANSFERASE WBBJ-RELATED"/>
    <property type="match status" value="1"/>
</dbReference>
<dbReference type="AlphaFoldDB" id="A0AAW6UWW3"/>
<dbReference type="CDD" id="cd04647">
    <property type="entry name" value="LbH_MAT_like"/>
    <property type="match status" value="1"/>
</dbReference>
<evidence type="ECO:0000256" key="2">
    <source>
        <dbReference type="ARBA" id="ARBA00022737"/>
    </source>
</evidence>
<dbReference type="SUPFAM" id="SSF51161">
    <property type="entry name" value="Trimeric LpxA-like enzymes"/>
    <property type="match status" value="1"/>
</dbReference>
<dbReference type="EMBL" id="JASKNE010000001">
    <property type="protein sequence ID" value="MDK1684882.1"/>
    <property type="molecule type" value="Genomic_DNA"/>
</dbReference>
<evidence type="ECO:0000256" key="3">
    <source>
        <dbReference type="ARBA" id="ARBA00023315"/>
    </source>
</evidence>
<reference evidence="4" key="1">
    <citation type="submission" date="2023-04" db="EMBL/GenBank/DDBJ databases">
        <title>The environmental microbiomes in feedlot watering bowls are a reservoir of florfenicol resistance for bovine respiratory disease pathogens.</title>
        <authorList>
            <person name="Kos D.W."/>
            <person name="Ruzzini A.C."/>
            <person name="Schreiner B."/>
            <person name="Jelinski M.D."/>
        </authorList>
    </citation>
    <scope>NUCLEOTIDE SEQUENCE</scope>
    <source>
        <strain evidence="4">WB3</strain>
    </source>
</reference>
<dbReference type="InterPro" id="IPR018357">
    <property type="entry name" value="Hexapep_transf_CS"/>
</dbReference>
<dbReference type="RefSeq" id="WP_284067633.1">
    <property type="nucleotide sequence ID" value="NZ_JASKNE010000001.1"/>
</dbReference>
<protein>
    <submittedName>
        <fullName evidence="4">Acyltransferase</fullName>
        <ecNumber evidence="4">2.3.1.-</ecNumber>
    </submittedName>
</protein>
<evidence type="ECO:0000313" key="4">
    <source>
        <dbReference type="EMBL" id="MDK1684882.1"/>
    </source>
</evidence>
<gene>
    <name evidence="4" type="ORF">QOR41_13855</name>
</gene>
<dbReference type="InterPro" id="IPR051159">
    <property type="entry name" value="Hexapeptide_acetyltransf"/>
</dbReference>
<dbReference type="PROSITE" id="PS00101">
    <property type="entry name" value="HEXAPEP_TRANSFERASES"/>
    <property type="match status" value="1"/>
</dbReference>
<dbReference type="InterPro" id="IPR001451">
    <property type="entry name" value="Hexapep"/>
</dbReference>
<proteinExistence type="predicted"/>
<accession>A0AAW6UWW3</accession>
<dbReference type="PANTHER" id="PTHR23416">
    <property type="entry name" value="SIALIC ACID SYNTHASE-RELATED"/>
    <property type="match status" value="1"/>
</dbReference>
<sequence length="200" mass="22489">MLKIYYEDDKGNKIFTPENIEDQPKGEIKFKFNGKNSFVYFGKKVQLPNATFHLDNDCQIIIGDNSTLRGNFLALLNSSKIYIGNNTRFQSICRVQAAEGTTVNIGKDCLFADVWFRTCDFHSIIDLDTNKRINHSADIIIEDNVWIAEDVRVYKGITIGHSSVIGARSTVTKSLPSNTLSVGTPAKVVKENITWSKHLL</sequence>
<keyword evidence="2" id="KW-0677">Repeat</keyword>
<dbReference type="EC" id="2.3.1.-" evidence="4"/>
<dbReference type="Gene3D" id="2.160.10.10">
    <property type="entry name" value="Hexapeptide repeat proteins"/>
    <property type="match status" value="1"/>
</dbReference>
<evidence type="ECO:0000256" key="1">
    <source>
        <dbReference type="ARBA" id="ARBA00022679"/>
    </source>
</evidence>
<evidence type="ECO:0000313" key="5">
    <source>
        <dbReference type="Proteomes" id="UP001241935"/>
    </source>
</evidence>
<dbReference type="InterPro" id="IPR011004">
    <property type="entry name" value="Trimer_LpxA-like_sf"/>
</dbReference>
<name>A0AAW6UWW3_9GAMM</name>
<dbReference type="GO" id="GO:0016746">
    <property type="term" value="F:acyltransferase activity"/>
    <property type="evidence" value="ECO:0007669"/>
    <property type="project" value="UniProtKB-KW"/>
</dbReference>
<dbReference type="Proteomes" id="UP001241935">
    <property type="component" value="Unassembled WGS sequence"/>
</dbReference>
<keyword evidence="3 4" id="KW-0012">Acyltransferase</keyword>